<keyword evidence="3" id="KW-1185">Reference proteome</keyword>
<accession>A0ABT3J4A2</accession>
<dbReference type="InterPro" id="IPR036938">
    <property type="entry name" value="PAP2/HPO_sf"/>
</dbReference>
<sequence>MCKLRIGLVAAFSLLSLAAPVLAETGSLTGSPPAEILEVIRGGARYLPPDFDTRVPPPYSAGDLEARREVIDLLILQRDARTPRQVALAVAESMPDHTAMDWFELGGLLPPEEELPAIWSYLRVVQDEVRFFALRDSWHWQRPLPAELDPAVETIVPAAPQPPYPSDHSARAASIAYALALINPDCTLAYFELSREIAARREIAGVNYASDSSAGEVLAGSVVEALILGGGLDEMIAEAKGELRRKGWAYLQCGA</sequence>
<feature type="signal peptide" evidence="1">
    <location>
        <begin position="1"/>
        <end position="23"/>
    </location>
</feature>
<dbReference type="Proteomes" id="UP001207582">
    <property type="component" value="Unassembled WGS sequence"/>
</dbReference>
<evidence type="ECO:0000313" key="3">
    <source>
        <dbReference type="Proteomes" id="UP001207582"/>
    </source>
</evidence>
<dbReference type="Gene3D" id="1.20.144.10">
    <property type="entry name" value="Phosphatidic acid phosphatase type 2/haloperoxidase"/>
    <property type="match status" value="1"/>
</dbReference>
<reference evidence="2 3" key="1">
    <citation type="submission" date="2022-10" db="EMBL/GenBank/DDBJ databases">
        <title>Defluviimonas sp. CAU 1641 isolated from mud.</title>
        <authorList>
            <person name="Kim W."/>
        </authorList>
    </citation>
    <scope>NUCLEOTIDE SEQUENCE [LARGE SCALE GENOMIC DNA]</scope>
    <source>
        <strain evidence="2 3">CAU 1641</strain>
    </source>
</reference>
<dbReference type="RefSeq" id="WP_264772236.1">
    <property type="nucleotide sequence ID" value="NZ_JAPDOG010000011.1"/>
</dbReference>
<evidence type="ECO:0008006" key="4">
    <source>
        <dbReference type="Google" id="ProtNLM"/>
    </source>
</evidence>
<organism evidence="2 3">
    <name type="scientific">Defluviimonas salinarum</name>
    <dbReference type="NCBI Taxonomy" id="2992147"/>
    <lineage>
        <taxon>Bacteria</taxon>
        <taxon>Pseudomonadati</taxon>
        <taxon>Pseudomonadota</taxon>
        <taxon>Alphaproteobacteria</taxon>
        <taxon>Rhodobacterales</taxon>
        <taxon>Paracoccaceae</taxon>
        <taxon>Albidovulum</taxon>
    </lineage>
</organism>
<comment type="caution">
    <text evidence="2">The sequence shown here is derived from an EMBL/GenBank/DDBJ whole genome shotgun (WGS) entry which is preliminary data.</text>
</comment>
<gene>
    <name evidence="2" type="ORF">OM960_13005</name>
</gene>
<proteinExistence type="predicted"/>
<protein>
    <recommendedName>
        <fullName evidence="4">Acid phosphatase</fullName>
    </recommendedName>
</protein>
<evidence type="ECO:0000256" key="1">
    <source>
        <dbReference type="SAM" id="SignalP"/>
    </source>
</evidence>
<evidence type="ECO:0000313" key="2">
    <source>
        <dbReference type="EMBL" id="MCW3782503.1"/>
    </source>
</evidence>
<dbReference type="SUPFAM" id="SSF48317">
    <property type="entry name" value="Acid phosphatase/Vanadium-dependent haloperoxidase"/>
    <property type="match status" value="1"/>
</dbReference>
<name>A0ABT3J4A2_9RHOB</name>
<keyword evidence="1" id="KW-0732">Signal</keyword>
<feature type="chain" id="PRO_5045840671" description="Acid phosphatase" evidence="1">
    <location>
        <begin position="24"/>
        <end position="255"/>
    </location>
</feature>
<dbReference type="EMBL" id="JAPDOG010000011">
    <property type="protein sequence ID" value="MCW3782503.1"/>
    <property type="molecule type" value="Genomic_DNA"/>
</dbReference>